<dbReference type="EMBL" id="AP019307">
    <property type="protein sequence ID" value="BBH16827.1"/>
    <property type="molecule type" value="Genomic_DNA"/>
</dbReference>
<proteinExistence type="predicted"/>
<dbReference type="RefSeq" id="WP_125567510.1">
    <property type="nucleotide sequence ID" value="NZ_AP019307.1"/>
</dbReference>
<organism evidence="1 2">
    <name type="scientific">Nocardioides baekrokdamisoli</name>
    <dbReference type="NCBI Taxonomy" id="1804624"/>
    <lineage>
        <taxon>Bacteria</taxon>
        <taxon>Bacillati</taxon>
        <taxon>Actinomycetota</taxon>
        <taxon>Actinomycetes</taxon>
        <taxon>Propionibacteriales</taxon>
        <taxon>Nocardioidaceae</taxon>
        <taxon>Nocardioides</taxon>
    </lineage>
</organism>
<gene>
    <name evidence="1" type="ORF">Back2_11140</name>
</gene>
<reference evidence="1 2" key="1">
    <citation type="submission" date="2018-11" db="EMBL/GenBank/DDBJ databases">
        <title>Complete genome sequence of Nocardioides baekrokdamisoli strain KCTC 39748.</title>
        <authorList>
            <person name="Kang S.W."/>
            <person name="Lee K.C."/>
            <person name="Kim K.K."/>
            <person name="Kim J.S."/>
            <person name="Kim D.S."/>
            <person name="Ko S.H."/>
            <person name="Yang S.H."/>
            <person name="Shin Y.K."/>
            <person name="Lee J.S."/>
        </authorList>
    </citation>
    <scope>NUCLEOTIDE SEQUENCE [LARGE SCALE GENOMIC DNA]</scope>
    <source>
        <strain evidence="1 2">KCTC 39748</strain>
    </source>
</reference>
<dbReference type="Proteomes" id="UP000271573">
    <property type="component" value="Chromosome"/>
</dbReference>
<keyword evidence="2" id="KW-1185">Reference proteome</keyword>
<dbReference type="OrthoDB" id="9813767at2"/>
<name>A0A3G9ICZ3_9ACTN</name>
<dbReference type="AlphaFoldDB" id="A0A3G9ICZ3"/>
<evidence type="ECO:0000313" key="2">
    <source>
        <dbReference type="Proteomes" id="UP000271573"/>
    </source>
</evidence>
<evidence type="ECO:0000313" key="1">
    <source>
        <dbReference type="EMBL" id="BBH16827.1"/>
    </source>
</evidence>
<dbReference type="KEGG" id="nbe:Back2_11140"/>
<protein>
    <submittedName>
        <fullName evidence="1">Uncharacterized protein</fullName>
    </submittedName>
</protein>
<accession>A0A3G9ICZ3</accession>
<sequence>MRTTLAIDDGLLATAKHRAQQKNCTLGQLVETSLQAYLSAEIVDEAPPLLPVFRSAYRPGARAVVESPRALKEFLDDEDTEHLRSTGVL</sequence>